<dbReference type="Pfam" id="PF12158">
    <property type="entry name" value="DUF3592"/>
    <property type="match status" value="1"/>
</dbReference>
<dbReference type="RefSeq" id="WP_093100091.1">
    <property type="nucleotide sequence ID" value="NZ_FNGK01000005.1"/>
</dbReference>
<dbReference type="Proteomes" id="UP000215355">
    <property type="component" value="Chromosome 1"/>
</dbReference>
<keyword evidence="1" id="KW-0812">Transmembrane</keyword>
<keyword evidence="1" id="KW-0472">Membrane</keyword>
<gene>
    <name evidence="3" type="ORF">SAMEA4412673_00082</name>
</gene>
<feature type="transmembrane region" description="Helical" evidence="1">
    <location>
        <begin position="113"/>
        <end position="135"/>
    </location>
</feature>
<dbReference type="KEGG" id="smiz:4412673_00082"/>
<name>A0AAJ4X8E7_9SPHI</name>
<dbReference type="InterPro" id="IPR021994">
    <property type="entry name" value="DUF3592"/>
</dbReference>
<dbReference type="EMBL" id="LT906468">
    <property type="protein sequence ID" value="SNV35757.1"/>
    <property type="molecule type" value="Genomic_DNA"/>
</dbReference>
<evidence type="ECO:0000256" key="1">
    <source>
        <dbReference type="SAM" id="Phobius"/>
    </source>
</evidence>
<feature type="domain" description="DUF3592" evidence="2">
    <location>
        <begin position="39"/>
        <end position="109"/>
    </location>
</feature>
<evidence type="ECO:0000259" key="2">
    <source>
        <dbReference type="Pfam" id="PF12158"/>
    </source>
</evidence>
<organism evidence="3 4">
    <name type="scientific">Sphingobacterium mizutaii</name>
    <dbReference type="NCBI Taxonomy" id="1010"/>
    <lineage>
        <taxon>Bacteria</taxon>
        <taxon>Pseudomonadati</taxon>
        <taxon>Bacteroidota</taxon>
        <taxon>Sphingobacteriia</taxon>
        <taxon>Sphingobacteriales</taxon>
        <taxon>Sphingobacteriaceae</taxon>
        <taxon>Sphingobacterium</taxon>
    </lineage>
</organism>
<evidence type="ECO:0000313" key="4">
    <source>
        <dbReference type="Proteomes" id="UP000215355"/>
    </source>
</evidence>
<dbReference type="AlphaFoldDB" id="A0AAJ4X8E7"/>
<feature type="transmembrane region" description="Helical" evidence="1">
    <location>
        <begin position="6"/>
        <end position="25"/>
    </location>
</feature>
<sequence length="140" mass="15511">MSAIIHWSLLFLGLILLGFSISLYLKTKKMLATGVYGNAVVVENKLVRSTDEKGSSMMYQPIMEIKSGNQTFSYSPNIRSNPAQYKVGEEVPVIFEANDPQSARIISFWGLHLGSLILMIFALPMLTIGGGYVLFKYGII</sequence>
<accession>A0AAJ4X8E7</accession>
<protein>
    <submittedName>
        <fullName evidence="3">Protein of uncharacterized function (DUF3592)</fullName>
    </submittedName>
</protein>
<proteinExistence type="predicted"/>
<evidence type="ECO:0000313" key="3">
    <source>
        <dbReference type="EMBL" id="SNV35757.1"/>
    </source>
</evidence>
<reference evidence="3 4" key="1">
    <citation type="submission" date="2017-06" db="EMBL/GenBank/DDBJ databases">
        <authorList>
            <consortium name="Pathogen Informatics"/>
        </authorList>
    </citation>
    <scope>NUCLEOTIDE SEQUENCE [LARGE SCALE GENOMIC DNA]</scope>
    <source>
        <strain evidence="3 4">NCTC12149</strain>
    </source>
</reference>
<keyword evidence="1" id="KW-1133">Transmembrane helix</keyword>